<dbReference type="PIRSF" id="PIRSF029745">
    <property type="entry name" value="FhaC"/>
    <property type="match status" value="1"/>
</dbReference>
<feature type="domain" description="Polypeptide-transport-associated ShlB-type" evidence="6">
    <location>
        <begin position="29"/>
        <end position="103"/>
    </location>
</feature>
<keyword evidence="9" id="KW-1185">Reference proteome</keyword>
<name>A0ABZ2V897_9RHOB</name>
<feature type="chain" id="PRO_5045309581" evidence="4">
    <location>
        <begin position="24"/>
        <end position="550"/>
    </location>
</feature>
<gene>
    <name evidence="8" type="ORF">AABB29_09370</name>
</gene>
<feature type="domain" description="Haemolysin activator HlyB C-terminal" evidence="5">
    <location>
        <begin position="447"/>
        <end position="503"/>
    </location>
</feature>
<keyword evidence="3" id="KW-0998">Cell outer membrane</keyword>
<feature type="domain" description="ShlB POTRA" evidence="7">
    <location>
        <begin position="106"/>
        <end position="155"/>
    </location>
</feature>
<evidence type="ECO:0000256" key="3">
    <source>
        <dbReference type="ARBA" id="ARBA00023237"/>
    </source>
</evidence>
<proteinExistence type="predicted"/>
<dbReference type="Pfam" id="PF03865">
    <property type="entry name" value="ShlB"/>
    <property type="match status" value="2"/>
</dbReference>
<evidence type="ECO:0000256" key="4">
    <source>
        <dbReference type="SAM" id="SignalP"/>
    </source>
</evidence>
<keyword evidence="1" id="KW-1134">Transmembrane beta strand</keyword>
<evidence type="ECO:0000259" key="6">
    <source>
        <dbReference type="Pfam" id="PF08479"/>
    </source>
</evidence>
<dbReference type="Pfam" id="PF08479">
    <property type="entry name" value="POTRA_2"/>
    <property type="match status" value="1"/>
</dbReference>
<dbReference type="InterPro" id="IPR051544">
    <property type="entry name" value="TPS_OM_transporter"/>
</dbReference>
<dbReference type="PANTHER" id="PTHR34597">
    <property type="entry name" value="SLR1661 PROTEIN"/>
    <property type="match status" value="1"/>
</dbReference>
<evidence type="ECO:0000313" key="8">
    <source>
        <dbReference type="EMBL" id="WZC50794.1"/>
    </source>
</evidence>
<protein>
    <submittedName>
        <fullName evidence="8">ShlB/FhaC/HecB family hemolysin secretion/activation protein</fullName>
    </submittedName>
</protein>
<evidence type="ECO:0000256" key="1">
    <source>
        <dbReference type="ARBA" id="ARBA00022452"/>
    </source>
</evidence>
<evidence type="ECO:0000259" key="7">
    <source>
        <dbReference type="Pfam" id="PF17287"/>
    </source>
</evidence>
<dbReference type="InterPro" id="IPR027282">
    <property type="entry name" value="TPS"/>
</dbReference>
<dbReference type="Gene3D" id="3.10.20.310">
    <property type="entry name" value="membrane protein fhac"/>
    <property type="match status" value="1"/>
</dbReference>
<keyword evidence="2" id="KW-0812">Transmembrane</keyword>
<dbReference type="InterPro" id="IPR013686">
    <property type="entry name" value="Polypept-transport_assoc_ShlB"/>
</dbReference>
<feature type="signal peptide" evidence="4">
    <location>
        <begin position="1"/>
        <end position="23"/>
    </location>
</feature>
<dbReference type="Proteomes" id="UP001440612">
    <property type="component" value="Chromosome"/>
</dbReference>
<sequence>MMRFFPAIFVGCAAILTASAAQAQLACIPIDTIDVAGTTLLTTAEINGALAPFEGACLDLEGINAALEAVTFLYVDRGYVTARAYLPEQNIADRSLDITVVEGELSAVRFNGEERPIWEAIVFPSLAGKAANLREIEQGLEIIRGMPAYNATMEISAGAAEGQSILEVTAIADKPWTARVGIDNQGTPGSGQYQGTVNLTYDHLLGLNESWALNLSRGTEEYPFSYDTGGAASESAGLSVRFPYGRWAFETNYQYSGYETDTLGPITAIGTDGWTHTATIGLSRVMHRNQISKTILSTSVEWRENVNRIAEIQINASSRTLASARLDLEHERAFLGGSLTAALGYEQGLDALGAEVAPDPLVGPNAQFELGDFTINYFRPWQTGIGQISYSGTLRGQYSEDVLYGNYQFGVGGFSSVRGVNRGTVDLPPDPENPDAAARRDIGIFRGSSGAYWRNDLIWVPELSLPADLGALQIYAGLDAGIVDVADSDFSPTLVGSAVGMRLTGGTYTADFSWQQLLSGPENFDDPASPLAGVFELPDGLFVASLSMRF</sequence>
<dbReference type="RefSeq" id="WP_341368895.1">
    <property type="nucleotide sequence ID" value="NZ_CP150951.2"/>
</dbReference>
<evidence type="ECO:0000256" key="2">
    <source>
        <dbReference type="ARBA" id="ARBA00022692"/>
    </source>
</evidence>
<feature type="domain" description="Haemolysin activator HlyB C-terminal" evidence="5">
    <location>
        <begin position="162"/>
        <end position="424"/>
    </location>
</feature>
<organism evidence="8 9">
    <name type="scientific">Yoonia phaeophyticola</name>
    <dbReference type="NCBI Taxonomy" id="3137369"/>
    <lineage>
        <taxon>Bacteria</taxon>
        <taxon>Pseudomonadati</taxon>
        <taxon>Pseudomonadota</taxon>
        <taxon>Alphaproteobacteria</taxon>
        <taxon>Rhodobacterales</taxon>
        <taxon>Paracoccaceae</taxon>
        <taxon>Yoonia</taxon>
    </lineage>
</organism>
<reference evidence="9" key="1">
    <citation type="submission" date="2024-04" db="EMBL/GenBank/DDBJ databases">
        <title>Phylogenomic analyses of a clade within the roseobacter group suggest taxonomic reassignments of species of the genera Aestuariivita, Citreicella, Loktanella, Nautella, Pelagibaca, Ruegeria, Thalassobius, Thiobacimonas and Tropicibacter, and the proposal o.</title>
        <authorList>
            <person name="Jeon C.O."/>
        </authorList>
    </citation>
    <scope>NUCLEOTIDE SEQUENCE [LARGE SCALE GENOMIC DNA]</scope>
    <source>
        <strain evidence="9">BS5-3</strain>
    </source>
</reference>
<evidence type="ECO:0000259" key="5">
    <source>
        <dbReference type="Pfam" id="PF03865"/>
    </source>
</evidence>
<dbReference type="Gene3D" id="2.40.160.50">
    <property type="entry name" value="membrane protein fhac: a member of the omp85/tpsb transporter family"/>
    <property type="match status" value="1"/>
</dbReference>
<evidence type="ECO:0000313" key="9">
    <source>
        <dbReference type="Proteomes" id="UP001440612"/>
    </source>
</evidence>
<dbReference type="InterPro" id="IPR035251">
    <property type="entry name" value="ShlB_POTRA"/>
</dbReference>
<dbReference type="EMBL" id="CP150951">
    <property type="protein sequence ID" value="WZC50794.1"/>
    <property type="molecule type" value="Genomic_DNA"/>
</dbReference>
<accession>A0ABZ2V897</accession>
<dbReference type="InterPro" id="IPR005565">
    <property type="entry name" value="Hemolysn_activator_HlyB_C"/>
</dbReference>
<dbReference type="PANTHER" id="PTHR34597:SF3">
    <property type="entry name" value="OUTER MEMBRANE TRANSPORTER CDIB"/>
    <property type="match status" value="1"/>
</dbReference>
<keyword evidence="4" id="KW-0732">Signal</keyword>
<dbReference type="Pfam" id="PF17287">
    <property type="entry name" value="POTRA_3"/>
    <property type="match status" value="1"/>
</dbReference>
<keyword evidence="1" id="KW-0472">Membrane</keyword>